<dbReference type="Proteomes" id="UP000191820">
    <property type="component" value="Chromosome"/>
</dbReference>
<organism evidence="2 3">
    <name type="scientific">Shewanella japonica</name>
    <dbReference type="NCBI Taxonomy" id="93973"/>
    <lineage>
        <taxon>Bacteria</taxon>
        <taxon>Pseudomonadati</taxon>
        <taxon>Pseudomonadota</taxon>
        <taxon>Gammaproteobacteria</taxon>
        <taxon>Alteromonadales</taxon>
        <taxon>Shewanellaceae</taxon>
        <taxon>Shewanella</taxon>
    </lineage>
</organism>
<feature type="transmembrane region" description="Helical" evidence="1">
    <location>
        <begin position="50"/>
        <end position="69"/>
    </location>
</feature>
<dbReference type="EMBL" id="CP020472">
    <property type="protein sequence ID" value="ARD22601.1"/>
    <property type="molecule type" value="Genomic_DNA"/>
</dbReference>
<keyword evidence="1" id="KW-0472">Membrane</keyword>
<keyword evidence="1" id="KW-0812">Transmembrane</keyword>
<gene>
    <name evidence="2" type="ORF">SJ2017_2311</name>
</gene>
<sequence>MDKTDSYQGNATFTHLKARSFAAIVLALITATVMIPGMTTYLPFHQNDAIGIPILLFSFIWTALFIYSYMATSVKYVYLIMLTLIISHSLLAYFSLVG</sequence>
<keyword evidence="1" id="KW-1133">Transmembrane helix</keyword>
<evidence type="ECO:0000313" key="2">
    <source>
        <dbReference type="EMBL" id="ARD22601.1"/>
    </source>
</evidence>
<dbReference type="RefSeq" id="WP_065107933.1">
    <property type="nucleotide sequence ID" value="NZ_CANMJJ010000001.1"/>
</dbReference>
<feature type="transmembrane region" description="Helical" evidence="1">
    <location>
        <begin position="76"/>
        <end position="96"/>
    </location>
</feature>
<keyword evidence="3" id="KW-1185">Reference proteome</keyword>
<evidence type="ECO:0000313" key="3">
    <source>
        <dbReference type="Proteomes" id="UP000191820"/>
    </source>
</evidence>
<protein>
    <submittedName>
        <fullName evidence="2">Uncharacterized protein</fullName>
    </submittedName>
</protein>
<evidence type="ECO:0000256" key="1">
    <source>
        <dbReference type="SAM" id="Phobius"/>
    </source>
</evidence>
<feature type="transmembrane region" description="Helical" evidence="1">
    <location>
        <begin position="21"/>
        <end position="44"/>
    </location>
</feature>
<reference evidence="2 3" key="1">
    <citation type="submission" date="2017-03" db="EMBL/GenBank/DDBJ databases">
        <title>Genome sequencing of Shewanella japonica KCTC 22435.</title>
        <authorList>
            <person name="Kim K.M."/>
        </authorList>
    </citation>
    <scope>NUCLEOTIDE SEQUENCE [LARGE SCALE GENOMIC DNA]</scope>
    <source>
        <strain evidence="2 3">KCTC 22435</strain>
    </source>
</reference>
<accession>A0ABM6JMP8</accession>
<name>A0ABM6JMP8_9GAMM</name>
<proteinExistence type="predicted"/>